<dbReference type="Gene3D" id="3.30.1230.20">
    <property type="match status" value="1"/>
</dbReference>
<keyword evidence="11" id="KW-1185">Reference proteome</keyword>
<dbReference type="Pfam" id="PF01249">
    <property type="entry name" value="Ribosomal_S21e"/>
    <property type="match status" value="1"/>
</dbReference>
<evidence type="ECO:0000256" key="5">
    <source>
        <dbReference type="ARBA" id="ARBA00022980"/>
    </source>
</evidence>
<reference evidence="10" key="1">
    <citation type="submission" date="2023-06" db="EMBL/GenBank/DDBJ databases">
        <authorList>
            <person name="Delattre M."/>
        </authorList>
    </citation>
    <scope>NUCLEOTIDE SEQUENCE</scope>
    <source>
        <strain evidence="10">AF72</strain>
    </source>
</reference>
<evidence type="ECO:0000313" key="9">
    <source>
        <dbReference type="EMBL" id="CAJ0568699.1"/>
    </source>
</evidence>
<dbReference type="PANTHER" id="PTHR10442">
    <property type="entry name" value="40S RIBOSOMAL PROTEIN S21"/>
    <property type="match status" value="1"/>
</dbReference>
<dbReference type="GO" id="GO:0006412">
    <property type="term" value="P:translation"/>
    <property type="evidence" value="ECO:0007669"/>
    <property type="project" value="InterPro"/>
</dbReference>
<dbReference type="EMBL" id="CATQJA010002709">
    <property type="protein sequence ID" value="CAJ0586843.1"/>
    <property type="molecule type" value="Genomic_DNA"/>
</dbReference>
<evidence type="ECO:0000313" key="10">
    <source>
        <dbReference type="EMBL" id="CAJ0586843.1"/>
    </source>
</evidence>
<evidence type="ECO:0000256" key="4">
    <source>
        <dbReference type="ARBA" id="ARBA00022824"/>
    </source>
</evidence>
<feature type="non-terminal residue" evidence="10">
    <location>
        <position position="1"/>
    </location>
</feature>
<dbReference type="PIRSF" id="PIRSF002148">
    <property type="entry name" value="Ribosomal_S21e"/>
    <property type="match status" value="1"/>
</dbReference>
<comment type="subcellular location">
    <subcellularLocation>
        <location evidence="2">Cytoplasm</location>
        <location evidence="2">Cytosol</location>
    </subcellularLocation>
    <subcellularLocation>
        <location evidence="1">Rough endoplasmic reticulum</location>
    </subcellularLocation>
</comment>
<dbReference type="Proteomes" id="UP001177023">
    <property type="component" value="Unassembled WGS sequence"/>
</dbReference>
<dbReference type="PROSITE" id="PS00996">
    <property type="entry name" value="RIBOSOMAL_S21E"/>
    <property type="match status" value="1"/>
</dbReference>
<evidence type="ECO:0000256" key="2">
    <source>
        <dbReference type="ARBA" id="ARBA00004514"/>
    </source>
</evidence>
<proteinExistence type="inferred from homology"/>
<protein>
    <recommendedName>
        <fullName evidence="7">Small ribosomal subunit protein eS21</fullName>
    </recommendedName>
    <alternativeName>
        <fullName evidence="8">40S ribosomal protein S21</fullName>
    </alternativeName>
</protein>
<dbReference type="GO" id="GO:0022626">
    <property type="term" value="C:cytosolic ribosome"/>
    <property type="evidence" value="ECO:0007669"/>
    <property type="project" value="UniProtKB-ARBA"/>
</dbReference>
<dbReference type="EMBL" id="CATQJA010001799">
    <property type="protein sequence ID" value="CAJ0568699.1"/>
    <property type="molecule type" value="Genomic_DNA"/>
</dbReference>
<comment type="similarity">
    <text evidence="3">Belongs to the eukaryotic ribosomal protein eS21 family.</text>
</comment>
<evidence type="ECO:0000313" key="11">
    <source>
        <dbReference type="Proteomes" id="UP001177023"/>
    </source>
</evidence>
<keyword evidence="6" id="KW-0687">Ribonucleoprotein</keyword>
<dbReference type="GO" id="GO:1990904">
    <property type="term" value="C:ribonucleoprotein complex"/>
    <property type="evidence" value="ECO:0007669"/>
    <property type="project" value="UniProtKB-KW"/>
</dbReference>
<dbReference type="InterPro" id="IPR018279">
    <property type="entry name" value="Ribosomal_eS21_CS"/>
</dbReference>
<dbReference type="GO" id="GO:0005791">
    <property type="term" value="C:rough endoplasmic reticulum"/>
    <property type="evidence" value="ECO:0007669"/>
    <property type="project" value="UniProtKB-SubCell"/>
</dbReference>
<evidence type="ECO:0000256" key="8">
    <source>
        <dbReference type="ARBA" id="ARBA00035451"/>
    </source>
</evidence>
<organism evidence="10 11">
    <name type="scientific">Mesorhabditis spiculigera</name>
    <dbReference type="NCBI Taxonomy" id="96644"/>
    <lineage>
        <taxon>Eukaryota</taxon>
        <taxon>Metazoa</taxon>
        <taxon>Ecdysozoa</taxon>
        <taxon>Nematoda</taxon>
        <taxon>Chromadorea</taxon>
        <taxon>Rhabditida</taxon>
        <taxon>Rhabditina</taxon>
        <taxon>Rhabditomorpha</taxon>
        <taxon>Rhabditoidea</taxon>
        <taxon>Rhabditidae</taxon>
        <taxon>Mesorhabditinae</taxon>
        <taxon>Mesorhabditis</taxon>
    </lineage>
</organism>
<evidence type="ECO:0000256" key="1">
    <source>
        <dbReference type="ARBA" id="ARBA00004427"/>
    </source>
</evidence>
<gene>
    <name evidence="10" type="ORF">MSPICULIGERA_LOCUS24825</name>
    <name evidence="9" type="ORF">MSPICULIGERA_LOCUS7213</name>
</gene>
<name>A0AA36DGK4_9BILA</name>
<evidence type="ECO:0000256" key="7">
    <source>
        <dbReference type="ARBA" id="ARBA00035150"/>
    </source>
</evidence>
<dbReference type="InterPro" id="IPR038579">
    <property type="entry name" value="Ribosomal_eS21_sf"/>
</dbReference>
<dbReference type="AlphaFoldDB" id="A0AA36DGK4"/>
<dbReference type="GO" id="GO:0003735">
    <property type="term" value="F:structural constituent of ribosome"/>
    <property type="evidence" value="ECO:0007669"/>
    <property type="project" value="InterPro"/>
</dbReference>
<evidence type="ECO:0000256" key="6">
    <source>
        <dbReference type="ARBA" id="ARBA00023274"/>
    </source>
</evidence>
<dbReference type="InterPro" id="IPR001931">
    <property type="entry name" value="Ribosomal_eS21"/>
</dbReference>
<keyword evidence="4" id="KW-0256">Endoplasmic reticulum</keyword>
<evidence type="ECO:0000256" key="3">
    <source>
        <dbReference type="ARBA" id="ARBA00010228"/>
    </source>
</evidence>
<dbReference type="FunFam" id="3.30.1230.20:FF:000001">
    <property type="entry name" value="40S ribosomal protein S21"/>
    <property type="match status" value="1"/>
</dbReference>
<comment type="caution">
    <text evidence="10">The sequence shown here is derived from an EMBL/GenBank/DDBJ whole genome shotgun (WGS) entry which is preliminary data.</text>
</comment>
<sequence length="84" mass="9250">MQNDAGELVELYVPRKCSSSNRIIAANDHASIQMDFVDVDPETGRMIPGKVTRYTIAGSIRRMGEADDCLLRLAKRDGLVPADN</sequence>
<keyword evidence="5" id="KW-0689">Ribosomal protein</keyword>
<accession>A0AA36DGK4</accession>